<gene>
    <name evidence="1" type="ORF">BXP70_11085</name>
</gene>
<keyword evidence="2" id="KW-1185">Reference proteome</keyword>
<dbReference type="EMBL" id="MTSE01000004">
    <property type="protein sequence ID" value="OUJ74257.1"/>
    <property type="molecule type" value="Genomic_DNA"/>
</dbReference>
<dbReference type="AlphaFoldDB" id="A0A243WGG5"/>
<protein>
    <submittedName>
        <fullName evidence="1">Uncharacterized protein</fullName>
    </submittedName>
</protein>
<name>A0A243WGG5_9BACT</name>
<proteinExistence type="predicted"/>
<reference evidence="1 2" key="1">
    <citation type="submission" date="2017-01" db="EMBL/GenBank/DDBJ databases">
        <title>A new Hymenobacter.</title>
        <authorList>
            <person name="Liang Y."/>
            <person name="Feng F."/>
        </authorList>
    </citation>
    <scope>NUCLEOTIDE SEQUENCE [LARGE SCALE GENOMIC DNA]</scope>
    <source>
        <strain evidence="1">MIMBbqt21</strain>
    </source>
</reference>
<comment type="caution">
    <text evidence="1">The sequence shown here is derived from an EMBL/GenBank/DDBJ whole genome shotgun (WGS) entry which is preliminary data.</text>
</comment>
<organism evidence="1 2">
    <name type="scientific">Hymenobacter crusticola</name>
    <dbReference type="NCBI Taxonomy" id="1770526"/>
    <lineage>
        <taxon>Bacteria</taxon>
        <taxon>Pseudomonadati</taxon>
        <taxon>Bacteroidota</taxon>
        <taxon>Cytophagia</taxon>
        <taxon>Cytophagales</taxon>
        <taxon>Hymenobacteraceae</taxon>
        <taxon>Hymenobacter</taxon>
    </lineage>
</organism>
<sequence length="115" mass="13151">MSLDLETFLQHTPAAEKTIIHTQKRNQHQQFPALLIAQTPSQKLFVTLEAQRRYVTHTIAEDNPDELELDFVEDYAEVEAILEDAGLYGVHDGEVGIVYHNLLFLLMNPEKSAEF</sequence>
<evidence type="ECO:0000313" key="2">
    <source>
        <dbReference type="Proteomes" id="UP000194873"/>
    </source>
</evidence>
<dbReference type="Proteomes" id="UP000194873">
    <property type="component" value="Unassembled WGS sequence"/>
</dbReference>
<accession>A0A243WGG5</accession>
<evidence type="ECO:0000313" key="1">
    <source>
        <dbReference type="EMBL" id="OUJ74257.1"/>
    </source>
</evidence>